<evidence type="ECO:0000313" key="5">
    <source>
        <dbReference type="EMBL" id="KTB11083.1"/>
    </source>
</evidence>
<feature type="region of interest" description="Disordered" evidence="2">
    <location>
        <begin position="31"/>
        <end position="56"/>
    </location>
</feature>
<proteinExistence type="predicted"/>
<dbReference type="PANTHER" id="PTHR23176">
    <property type="entry name" value="RHO/RAC/CDC GTPASE-ACTIVATING PROTEIN"/>
    <property type="match status" value="1"/>
</dbReference>
<dbReference type="GO" id="GO:0005096">
    <property type="term" value="F:GTPase activator activity"/>
    <property type="evidence" value="ECO:0007669"/>
    <property type="project" value="UniProtKB-KW"/>
</dbReference>
<dbReference type="InterPro" id="IPR050729">
    <property type="entry name" value="Rho-GAP"/>
</dbReference>
<dbReference type="VEuPathDB" id="FungiDB:GW608_J06875"/>
<dbReference type="GO" id="GO:0035024">
    <property type="term" value="P:negative regulation of Rho protein signal transduction"/>
    <property type="evidence" value="ECO:0007669"/>
    <property type="project" value="EnsemblFungi"/>
</dbReference>
<feature type="compositionally biased region" description="Polar residues" evidence="2">
    <location>
        <begin position="777"/>
        <end position="806"/>
    </location>
</feature>
<dbReference type="Pfam" id="PF00620">
    <property type="entry name" value="RhoGAP"/>
    <property type="match status" value="1"/>
</dbReference>
<dbReference type="Proteomes" id="UP000054886">
    <property type="component" value="Unassembled WGS sequence"/>
</dbReference>
<dbReference type="GO" id="GO:0030010">
    <property type="term" value="P:establishment of cell polarity"/>
    <property type="evidence" value="ECO:0007669"/>
    <property type="project" value="EnsemblFungi"/>
</dbReference>
<dbReference type="VEuPathDB" id="FungiDB:CAGL0J06996g"/>
<dbReference type="InterPro" id="IPR036871">
    <property type="entry name" value="PX_dom_sf"/>
</dbReference>
<dbReference type="AlphaFoldDB" id="A0A0W0E896"/>
<dbReference type="OrthoDB" id="185175at2759"/>
<evidence type="ECO:0000256" key="2">
    <source>
        <dbReference type="SAM" id="MobiDB-lite"/>
    </source>
</evidence>
<keyword evidence="1" id="KW-0343">GTPase activation</keyword>
<evidence type="ECO:0000259" key="4">
    <source>
        <dbReference type="PROSITE" id="PS50238"/>
    </source>
</evidence>
<dbReference type="SMART" id="SM00233">
    <property type="entry name" value="PH"/>
    <property type="match status" value="1"/>
</dbReference>
<dbReference type="GO" id="GO:0043332">
    <property type="term" value="C:mating projection tip"/>
    <property type="evidence" value="ECO:0007669"/>
    <property type="project" value="EnsemblFungi"/>
</dbReference>
<dbReference type="SUPFAM" id="SSF48350">
    <property type="entry name" value="GTPase activation domain, GAP"/>
    <property type="match status" value="1"/>
</dbReference>
<dbReference type="GO" id="GO:0032266">
    <property type="term" value="F:phosphatidylinositol-3-phosphate binding"/>
    <property type="evidence" value="ECO:0007669"/>
    <property type="project" value="EnsemblFungi"/>
</dbReference>
<reference evidence="5 6" key="1">
    <citation type="submission" date="2015-10" db="EMBL/GenBank/DDBJ databases">
        <title>Draft genomes sequences of Candida glabrata isolates 1A, 1B, 2A, 2B, 3A and 3B.</title>
        <authorList>
            <person name="Haavelsrud O.E."/>
            <person name="Gaustad P."/>
        </authorList>
    </citation>
    <scope>NUCLEOTIDE SEQUENCE [LARGE SCALE GENOMIC DNA]</scope>
    <source>
        <strain evidence="5">910700640</strain>
    </source>
</reference>
<feature type="compositionally biased region" description="Polar residues" evidence="2">
    <location>
        <begin position="170"/>
        <end position="203"/>
    </location>
</feature>
<dbReference type="PANTHER" id="PTHR23176:SF129">
    <property type="entry name" value="RHO GTPASE ACTIVATING PROTEIN AT 16F, ISOFORM E-RELATED"/>
    <property type="match status" value="1"/>
</dbReference>
<protein>
    <submittedName>
        <fullName evidence="5">GTPase-activating protein BEM3</fullName>
    </submittedName>
</protein>
<dbReference type="GO" id="GO:0000131">
    <property type="term" value="C:incipient cellular bud site"/>
    <property type="evidence" value="ECO:0007669"/>
    <property type="project" value="EnsemblFungi"/>
</dbReference>
<dbReference type="InterPro" id="IPR001683">
    <property type="entry name" value="PX_dom"/>
</dbReference>
<dbReference type="SMART" id="SM00312">
    <property type="entry name" value="PX"/>
    <property type="match status" value="1"/>
</dbReference>
<dbReference type="SUPFAM" id="SSF50729">
    <property type="entry name" value="PH domain-like"/>
    <property type="match status" value="1"/>
</dbReference>
<evidence type="ECO:0000313" key="6">
    <source>
        <dbReference type="Proteomes" id="UP000054886"/>
    </source>
</evidence>
<dbReference type="VEuPathDB" id="FungiDB:GWK60_J06831"/>
<dbReference type="Pfam" id="PF00787">
    <property type="entry name" value="PX"/>
    <property type="match status" value="1"/>
</dbReference>
<feature type="compositionally biased region" description="Polar residues" evidence="2">
    <location>
        <begin position="249"/>
        <end position="289"/>
    </location>
</feature>
<dbReference type="GO" id="GO:0007165">
    <property type="term" value="P:signal transduction"/>
    <property type="evidence" value="ECO:0007669"/>
    <property type="project" value="InterPro"/>
</dbReference>
<feature type="compositionally biased region" description="Polar residues" evidence="2">
    <location>
        <begin position="740"/>
        <end position="760"/>
    </location>
</feature>
<dbReference type="Gene3D" id="1.10.555.10">
    <property type="entry name" value="Rho GTPase activation protein"/>
    <property type="match status" value="1"/>
</dbReference>
<organism evidence="5 6">
    <name type="scientific">Candida glabrata</name>
    <name type="common">Yeast</name>
    <name type="synonym">Torulopsis glabrata</name>
    <dbReference type="NCBI Taxonomy" id="5478"/>
    <lineage>
        <taxon>Eukaryota</taxon>
        <taxon>Fungi</taxon>
        <taxon>Dikarya</taxon>
        <taxon>Ascomycota</taxon>
        <taxon>Saccharomycotina</taxon>
        <taxon>Saccharomycetes</taxon>
        <taxon>Saccharomycetales</taxon>
        <taxon>Saccharomycetaceae</taxon>
        <taxon>Nakaseomyces</taxon>
    </lineage>
</organism>
<dbReference type="VEuPathDB" id="FungiDB:B1J91_J06996g"/>
<feature type="domain" description="Rho-GAP" evidence="4">
    <location>
        <begin position="888"/>
        <end position="1105"/>
    </location>
</feature>
<dbReference type="InterPro" id="IPR001849">
    <property type="entry name" value="PH_domain"/>
</dbReference>
<dbReference type="SMART" id="SM00324">
    <property type="entry name" value="RhoGAP"/>
    <property type="match status" value="1"/>
</dbReference>
<dbReference type="PROSITE" id="PS50238">
    <property type="entry name" value="RHOGAP"/>
    <property type="match status" value="1"/>
</dbReference>
<dbReference type="GO" id="GO:0031106">
    <property type="term" value="P:septin ring organization"/>
    <property type="evidence" value="ECO:0007669"/>
    <property type="project" value="EnsemblFungi"/>
</dbReference>
<feature type="region of interest" description="Disordered" evidence="2">
    <location>
        <begin position="740"/>
        <end position="815"/>
    </location>
</feature>
<dbReference type="CDD" id="cd13277">
    <property type="entry name" value="PH_Bem3"/>
    <property type="match status" value="1"/>
</dbReference>
<gene>
    <name evidence="5" type="ORF">AO440_003064</name>
</gene>
<dbReference type="GO" id="GO:0005938">
    <property type="term" value="C:cell cortex"/>
    <property type="evidence" value="ECO:0007669"/>
    <property type="project" value="EnsemblFungi"/>
</dbReference>
<dbReference type="SUPFAM" id="SSF64268">
    <property type="entry name" value="PX domain"/>
    <property type="match status" value="1"/>
</dbReference>
<feature type="compositionally biased region" description="Polar residues" evidence="2">
    <location>
        <begin position="452"/>
        <end position="468"/>
    </location>
</feature>
<feature type="region of interest" description="Disordered" evidence="2">
    <location>
        <begin position="231"/>
        <end position="324"/>
    </location>
</feature>
<dbReference type="PROSITE" id="PS50003">
    <property type="entry name" value="PH_DOMAIN"/>
    <property type="match status" value="1"/>
</dbReference>
<evidence type="ECO:0000259" key="3">
    <source>
        <dbReference type="PROSITE" id="PS50003"/>
    </source>
</evidence>
<dbReference type="InterPro" id="IPR008936">
    <property type="entry name" value="Rho_GTPase_activation_prot"/>
</dbReference>
<dbReference type="InterPro" id="IPR011993">
    <property type="entry name" value="PH-like_dom_sf"/>
</dbReference>
<dbReference type="Gene3D" id="3.30.1520.10">
    <property type="entry name" value="Phox-like domain"/>
    <property type="match status" value="1"/>
</dbReference>
<dbReference type="CDD" id="cd06093">
    <property type="entry name" value="PX_domain"/>
    <property type="match status" value="1"/>
</dbReference>
<feature type="compositionally biased region" description="Low complexity" evidence="2">
    <location>
        <begin position="231"/>
        <end position="240"/>
    </location>
</feature>
<dbReference type="GO" id="GO:0005934">
    <property type="term" value="C:cellular bud tip"/>
    <property type="evidence" value="ECO:0007669"/>
    <property type="project" value="EnsemblFungi"/>
</dbReference>
<dbReference type="InterPro" id="IPR000198">
    <property type="entry name" value="RhoGAP_dom"/>
</dbReference>
<feature type="region of interest" description="Disordered" evidence="2">
    <location>
        <begin position="404"/>
        <end position="432"/>
    </location>
</feature>
<dbReference type="EMBL" id="LLZZ01000043">
    <property type="protein sequence ID" value="KTB11083.1"/>
    <property type="molecule type" value="Genomic_DNA"/>
</dbReference>
<dbReference type="VEuPathDB" id="FungiDB:GVI51_J06853"/>
<feature type="region of interest" description="Disordered" evidence="2">
    <location>
        <begin position="132"/>
        <end position="203"/>
    </location>
</feature>
<dbReference type="Pfam" id="PF00169">
    <property type="entry name" value="PH"/>
    <property type="match status" value="1"/>
</dbReference>
<sequence length="1105" mass="123945">MAGNFGAGSSALQLLEQYNDQRLEKDKKLEHIERNKPTEQKNYLDPDKRASWRRGSLDGGNNDWKSLYDDMFQDNLRMNKQLQDKDKEIALLEKVVVYLRDNIGVVNAKYNVNKNSTLEDLKKVVTEIDNAKHEHQFALPPRSTERTNNQRTTDPLDDFENEMKLKKVSENTPRPTPSATGSFQSNSTKTQSSEEPTLPSSYANKLNISPIRITEAPQNFTSPATSVTYTTSRITISSPRSVRHEPKQDTTAQVPESPSRRIVSQTIRKQQNGPLESRSNSQSGRNTPTKHLEKDQSVDRSFAPMSPPRTDFQKPKGQDFSPSSKEKIDNFAELLEASFGEEEVSKHDTQNGHQDLKKSNAIKSQGLPNVTINASITSTPVSAQQLGSPIIVNKKKDVLVNHDSQMSTPGTSSIVSSIVPGSLPNETPLGRADNLRHEREYLPSNEQRQETPSHISPQKPPANSQQGLRVDLTSVNRDNSLRSNPSLKPVTSDIPLFVQPEDLGTIQIQILSTLYKDPEINFQGEENSVLFSVIDRSSSQEMFKFSKSLKKLRELDVYLKSHIPSVSIPDLPSEQLYKSLLPVRVDQRREMLNGYFSSLVSIPNFPVNVGLKIAEFISTDTVMTPLTLGDTLYEGRLLMRKPKALGGGNTWKLRYGALNSKTLQLLENDQIMEQVKVRQVSLEILPNLPDDKFGTKNGFLLTEHKKSGLSGSNKYYLCTETAKEREGWISALHGLLDPNSSNLAPSTSSIRSGSNHTDNISFGRPDSSKPDPHYVTDLSNHRNSYNIETASNYSGISSPSGISEQNEGADDERESRRMKMRSIFPFKKIAGGVFPHDEDRDTENDSLNKSVETFVTSNNDNYSQRLVESTPLPVSLNTVFGAPLQKSMQLSSKTYQRQYHLPSIVYRCLEYLYKNHGIQEEGIFRLSGSSTLIKQLQEKFDREYDVDLSNFNNKLEGAGNEDDSNGGQFISVNTVSGLLKLYLRQLPHLICGDDEYGYFKGVVDMNHDNPAKIALGFRDIIASGKIPHQNLSLMYALFELLLRINENSRYNKMNLRNLCIVFSPTLNIPIGVLQPFIVDFACIFKGADPIPDSSREQIDIHIPNV</sequence>
<feature type="domain" description="PH" evidence="3">
    <location>
        <begin position="630"/>
        <end position="737"/>
    </location>
</feature>
<comment type="caution">
    <text evidence="5">The sequence shown here is derived from an EMBL/GenBank/DDBJ whole genome shotgun (WGS) entry which is preliminary data.</text>
</comment>
<feature type="compositionally biased region" description="Basic and acidic residues" evidence="2">
    <location>
        <begin position="31"/>
        <end position="50"/>
    </location>
</feature>
<name>A0A0W0E896_CANGB</name>
<dbReference type="Gene3D" id="2.30.29.30">
    <property type="entry name" value="Pleckstrin-homology domain (PH domain)/Phosphotyrosine-binding domain (PTB)"/>
    <property type="match status" value="1"/>
</dbReference>
<feature type="compositionally biased region" description="Polar residues" evidence="2">
    <location>
        <begin position="404"/>
        <end position="416"/>
    </location>
</feature>
<feature type="region of interest" description="Disordered" evidence="2">
    <location>
        <begin position="444"/>
        <end position="468"/>
    </location>
</feature>
<accession>A0A0W0E896</accession>
<evidence type="ECO:0000256" key="1">
    <source>
        <dbReference type="ARBA" id="ARBA00022468"/>
    </source>
</evidence>